<evidence type="ECO:0000313" key="3">
    <source>
        <dbReference type="WBParaSite" id="Minc3s00012g00769"/>
    </source>
</evidence>
<evidence type="ECO:0000259" key="1">
    <source>
        <dbReference type="Pfam" id="PF01682"/>
    </source>
</evidence>
<accession>A0A914KHN7</accession>
<reference evidence="3" key="1">
    <citation type="submission" date="2022-11" db="UniProtKB">
        <authorList>
            <consortium name="WormBaseParasite"/>
        </authorList>
    </citation>
    <scope>IDENTIFICATION</scope>
</reference>
<keyword evidence="2" id="KW-1185">Reference proteome</keyword>
<dbReference type="InterPro" id="IPR002602">
    <property type="entry name" value="DB"/>
</dbReference>
<protein>
    <recommendedName>
        <fullName evidence="1">Domain of unknown function DB domain-containing protein</fullName>
    </recommendedName>
</protein>
<dbReference type="AlphaFoldDB" id="A0A914KHN7"/>
<dbReference type="Proteomes" id="UP000887563">
    <property type="component" value="Unplaced"/>
</dbReference>
<feature type="domain" description="Domain of unknown function DB" evidence="1">
    <location>
        <begin position="49"/>
        <end position="118"/>
    </location>
</feature>
<name>A0A914KHN7_MELIC</name>
<evidence type="ECO:0000313" key="2">
    <source>
        <dbReference type="Proteomes" id="UP000887563"/>
    </source>
</evidence>
<organism evidence="2 3">
    <name type="scientific">Meloidogyne incognita</name>
    <name type="common">Southern root-knot nematode worm</name>
    <name type="synonym">Oxyuris incognita</name>
    <dbReference type="NCBI Taxonomy" id="6306"/>
    <lineage>
        <taxon>Eukaryota</taxon>
        <taxon>Metazoa</taxon>
        <taxon>Ecdysozoa</taxon>
        <taxon>Nematoda</taxon>
        <taxon>Chromadorea</taxon>
        <taxon>Rhabditida</taxon>
        <taxon>Tylenchina</taxon>
        <taxon>Tylenchomorpha</taxon>
        <taxon>Tylenchoidea</taxon>
        <taxon>Meloidogynidae</taxon>
        <taxon>Meloidogyninae</taxon>
        <taxon>Meloidogyne</taxon>
        <taxon>Meloidogyne incognita group</taxon>
    </lineage>
</organism>
<proteinExistence type="predicted"/>
<dbReference type="WBParaSite" id="Minc3s00012g00769">
    <property type="protein sequence ID" value="Minc3s00012g00769"/>
    <property type="gene ID" value="Minc3s00012g00769"/>
</dbReference>
<dbReference type="Pfam" id="PF01682">
    <property type="entry name" value="DB"/>
    <property type="match status" value="1"/>
</dbReference>
<sequence length="123" mass="14136">MLQRFREGFKVKLTSIFNTQHLFTNNFWIFIGLISTLNYCNASISVEQCCIQERIPNICVRTLCNPASPPSDFDVYDVFDRRNNCSRYLDSVAKCLAAGRDHSPCCSREAKDLEENACFGKFF</sequence>